<dbReference type="EMBL" id="JXTC01000730">
    <property type="protein sequence ID" value="PON39084.1"/>
    <property type="molecule type" value="Genomic_DNA"/>
</dbReference>
<dbReference type="Pfam" id="PF00191">
    <property type="entry name" value="Annexin"/>
    <property type="match status" value="2"/>
</dbReference>
<evidence type="ECO:0000256" key="2">
    <source>
        <dbReference type="ARBA" id="ARBA00023216"/>
    </source>
</evidence>
<dbReference type="GO" id="GO:0005544">
    <property type="term" value="F:calcium-dependent phospholipid binding"/>
    <property type="evidence" value="ECO:0007669"/>
    <property type="project" value="InterPro"/>
</dbReference>
<keyword evidence="2" id="KW-0041">Annexin</keyword>
<dbReference type="GO" id="GO:0005509">
    <property type="term" value="F:calcium ion binding"/>
    <property type="evidence" value="ECO:0007669"/>
    <property type="project" value="InterPro"/>
</dbReference>
<evidence type="ECO:0000256" key="1">
    <source>
        <dbReference type="ARBA" id="ARBA00022737"/>
    </source>
</evidence>
<dbReference type="GO" id="GO:0001786">
    <property type="term" value="F:phosphatidylserine binding"/>
    <property type="evidence" value="ECO:0007669"/>
    <property type="project" value="TreeGrafter"/>
</dbReference>
<dbReference type="PRINTS" id="PR00196">
    <property type="entry name" value="ANNEXIN"/>
</dbReference>
<dbReference type="PANTHER" id="PTHR10502:SF207">
    <property type="entry name" value="OS09G0368850 PROTEIN"/>
    <property type="match status" value="1"/>
</dbReference>
<accession>A0A2P5ARC3</accession>
<dbReference type="Proteomes" id="UP000237000">
    <property type="component" value="Unassembled WGS sequence"/>
</dbReference>
<sequence length="153" mass="17590">MAMCDAKTLYEAIESGKAVDEKTIISVLSQRNTGQLRAILDSYKQLYGSEFSRSIKQTKCGQFGKDLRIAIRCIRNPEKFFAKKLRMKNADAREILIRIIVTRAEIDIKEINKVFMSKTGSSIENLVKREFDNKKDNNNYMVSGILIRLIRGY</sequence>
<dbReference type="GO" id="GO:0005886">
    <property type="term" value="C:plasma membrane"/>
    <property type="evidence" value="ECO:0007669"/>
    <property type="project" value="TreeGrafter"/>
</dbReference>
<dbReference type="InParanoid" id="A0A2P5ARC3"/>
<gene>
    <name evidence="3" type="ORF">TorRG33x02_343590</name>
</gene>
<dbReference type="STRING" id="63057.A0A2P5ARC3"/>
<name>A0A2P5ARC3_TREOI</name>
<dbReference type="PANTHER" id="PTHR10502">
    <property type="entry name" value="ANNEXIN"/>
    <property type="match status" value="1"/>
</dbReference>
<dbReference type="InterPro" id="IPR037104">
    <property type="entry name" value="Annexin_sf"/>
</dbReference>
<dbReference type="InterPro" id="IPR018502">
    <property type="entry name" value="Annexin_repeat"/>
</dbReference>
<dbReference type="Gene3D" id="1.10.220.10">
    <property type="entry name" value="Annexin"/>
    <property type="match status" value="2"/>
</dbReference>
<keyword evidence="4" id="KW-1185">Reference proteome</keyword>
<dbReference type="GO" id="GO:0009408">
    <property type="term" value="P:response to heat"/>
    <property type="evidence" value="ECO:0007669"/>
    <property type="project" value="TreeGrafter"/>
</dbReference>
<dbReference type="GO" id="GO:0009414">
    <property type="term" value="P:response to water deprivation"/>
    <property type="evidence" value="ECO:0007669"/>
    <property type="project" value="TreeGrafter"/>
</dbReference>
<dbReference type="SUPFAM" id="SSF47874">
    <property type="entry name" value="Annexin"/>
    <property type="match status" value="1"/>
</dbReference>
<keyword evidence="1" id="KW-0677">Repeat</keyword>
<proteinExistence type="predicted"/>
<protein>
    <submittedName>
        <fullName evidence="3">Annexin</fullName>
    </submittedName>
</protein>
<dbReference type="GO" id="GO:0009651">
    <property type="term" value="P:response to salt stress"/>
    <property type="evidence" value="ECO:0007669"/>
    <property type="project" value="TreeGrafter"/>
</dbReference>
<evidence type="ECO:0000313" key="4">
    <source>
        <dbReference type="Proteomes" id="UP000237000"/>
    </source>
</evidence>
<evidence type="ECO:0000313" key="3">
    <source>
        <dbReference type="EMBL" id="PON39084.1"/>
    </source>
</evidence>
<dbReference type="OrthoDB" id="37886at2759"/>
<dbReference type="GO" id="GO:0009409">
    <property type="term" value="P:response to cold"/>
    <property type="evidence" value="ECO:0007669"/>
    <property type="project" value="TreeGrafter"/>
</dbReference>
<dbReference type="GO" id="GO:0005737">
    <property type="term" value="C:cytoplasm"/>
    <property type="evidence" value="ECO:0007669"/>
    <property type="project" value="TreeGrafter"/>
</dbReference>
<organism evidence="3 4">
    <name type="scientific">Trema orientale</name>
    <name type="common">Charcoal tree</name>
    <name type="synonym">Celtis orientalis</name>
    <dbReference type="NCBI Taxonomy" id="63057"/>
    <lineage>
        <taxon>Eukaryota</taxon>
        <taxon>Viridiplantae</taxon>
        <taxon>Streptophyta</taxon>
        <taxon>Embryophyta</taxon>
        <taxon>Tracheophyta</taxon>
        <taxon>Spermatophyta</taxon>
        <taxon>Magnoliopsida</taxon>
        <taxon>eudicotyledons</taxon>
        <taxon>Gunneridae</taxon>
        <taxon>Pentapetalae</taxon>
        <taxon>rosids</taxon>
        <taxon>fabids</taxon>
        <taxon>Rosales</taxon>
        <taxon>Cannabaceae</taxon>
        <taxon>Trema</taxon>
    </lineage>
</organism>
<dbReference type="PROSITE" id="PS51897">
    <property type="entry name" value="ANNEXIN_2"/>
    <property type="match status" value="1"/>
</dbReference>
<reference evidence="4" key="1">
    <citation type="submission" date="2016-06" db="EMBL/GenBank/DDBJ databases">
        <title>Parallel loss of symbiosis genes in relatives of nitrogen-fixing non-legume Parasponia.</title>
        <authorList>
            <person name="Van Velzen R."/>
            <person name="Holmer R."/>
            <person name="Bu F."/>
            <person name="Rutten L."/>
            <person name="Van Zeijl A."/>
            <person name="Liu W."/>
            <person name="Santuari L."/>
            <person name="Cao Q."/>
            <person name="Sharma T."/>
            <person name="Shen D."/>
            <person name="Roswanjaya Y."/>
            <person name="Wardhani T."/>
            <person name="Kalhor M.S."/>
            <person name="Jansen J."/>
            <person name="Van den Hoogen J."/>
            <person name="Gungor B."/>
            <person name="Hartog M."/>
            <person name="Hontelez J."/>
            <person name="Verver J."/>
            <person name="Yang W.-C."/>
            <person name="Schijlen E."/>
            <person name="Repin R."/>
            <person name="Schilthuizen M."/>
            <person name="Schranz E."/>
            <person name="Heidstra R."/>
            <person name="Miyata K."/>
            <person name="Fedorova E."/>
            <person name="Kohlen W."/>
            <person name="Bisseling T."/>
            <person name="Smit S."/>
            <person name="Geurts R."/>
        </authorList>
    </citation>
    <scope>NUCLEOTIDE SEQUENCE [LARGE SCALE GENOMIC DNA]</scope>
    <source>
        <strain evidence="4">cv. RG33-2</strain>
    </source>
</reference>
<comment type="caution">
    <text evidence="3">The sequence shown here is derived from an EMBL/GenBank/DDBJ whole genome shotgun (WGS) entry which is preliminary data.</text>
</comment>
<dbReference type="AlphaFoldDB" id="A0A2P5ARC3"/>
<dbReference type="InterPro" id="IPR001464">
    <property type="entry name" value="Annexin"/>
</dbReference>